<dbReference type="Proteomes" id="UP000654257">
    <property type="component" value="Unassembled WGS sequence"/>
</dbReference>
<proteinExistence type="predicted"/>
<keyword evidence="3" id="KW-1185">Reference proteome</keyword>
<evidence type="ECO:0000259" key="1">
    <source>
        <dbReference type="Pfam" id="PF04993"/>
    </source>
</evidence>
<organism evidence="2 3">
    <name type="scientific">Rhodococcoides trifolii</name>
    <dbReference type="NCBI Taxonomy" id="908250"/>
    <lineage>
        <taxon>Bacteria</taxon>
        <taxon>Bacillati</taxon>
        <taxon>Actinomycetota</taxon>
        <taxon>Actinomycetes</taxon>
        <taxon>Mycobacteriales</taxon>
        <taxon>Nocardiaceae</taxon>
        <taxon>Rhodococcoides</taxon>
    </lineage>
</organism>
<evidence type="ECO:0000313" key="3">
    <source>
        <dbReference type="Proteomes" id="UP000654257"/>
    </source>
</evidence>
<feature type="domain" description="TfoX N-terminal" evidence="1">
    <location>
        <begin position="42"/>
        <end position="132"/>
    </location>
</feature>
<accession>A0A917CVH1</accession>
<comment type="caution">
    <text evidence="2">The sequence shown here is derived from an EMBL/GenBank/DDBJ whole genome shotgun (WGS) entry which is preliminary data.</text>
</comment>
<name>A0A917CVH1_9NOCA</name>
<reference evidence="2" key="1">
    <citation type="journal article" date="2014" name="Int. J. Syst. Evol. Microbiol.">
        <title>Complete genome sequence of Corynebacterium casei LMG S-19264T (=DSM 44701T), isolated from a smear-ripened cheese.</title>
        <authorList>
            <consortium name="US DOE Joint Genome Institute (JGI-PGF)"/>
            <person name="Walter F."/>
            <person name="Albersmeier A."/>
            <person name="Kalinowski J."/>
            <person name="Ruckert C."/>
        </authorList>
    </citation>
    <scope>NUCLEOTIDE SEQUENCE</scope>
    <source>
        <strain evidence="2">CCM 7905</strain>
    </source>
</reference>
<dbReference type="AlphaFoldDB" id="A0A917CVH1"/>
<dbReference type="Pfam" id="PF04993">
    <property type="entry name" value="TfoX_N"/>
    <property type="match status" value="1"/>
</dbReference>
<protein>
    <recommendedName>
        <fullName evidence="1">TfoX N-terminal domain-containing protein</fullName>
    </recommendedName>
</protein>
<reference evidence="2" key="2">
    <citation type="submission" date="2020-09" db="EMBL/GenBank/DDBJ databases">
        <authorList>
            <person name="Sun Q."/>
            <person name="Sedlacek I."/>
        </authorList>
    </citation>
    <scope>NUCLEOTIDE SEQUENCE</scope>
    <source>
        <strain evidence="2">CCM 7905</strain>
    </source>
</reference>
<evidence type="ECO:0000313" key="2">
    <source>
        <dbReference type="EMBL" id="GGF99100.1"/>
    </source>
</evidence>
<sequence length="157" mass="17341">MSESDCVETLRECANHDSMEVPEKGVPMAYDDELVERVRDALSYQKRLRELKMFGGKGFIVNDTMACCVGVGRDALLVRVDSERDAEYLKIDGARRADLGDDQSTGEGWITVEDKAVATDEGLKFWVDAALEYNSMVTGGAYGEASIELSDRGSRSR</sequence>
<dbReference type="SUPFAM" id="SSF159894">
    <property type="entry name" value="YgaC/TfoX-N like"/>
    <property type="match status" value="1"/>
</dbReference>
<dbReference type="EMBL" id="BMCU01000001">
    <property type="protein sequence ID" value="GGF99100.1"/>
    <property type="molecule type" value="Genomic_DNA"/>
</dbReference>
<dbReference type="InterPro" id="IPR007076">
    <property type="entry name" value="TfoX_N"/>
</dbReference>
<gene>
    <name evidence="2" type="ORF">GCM10007304_11220</name>
</gene>
<dbReference type="Gene3D" id="3.30.1460.30">
    <property type="entry name" value="YgaC/TfoX-N like chaperone"/>
    <property type="match status" value="1"/>
</dbReference>